<name>A0ABP7T9A6_9FLAO</name>
<evidence type="ECO:0000313" key="2">
    <source>
        <dbReference type="Proteomes" id="UP001500968"/>
    </source>
</evidence>
<comment type="caution">
    <text evidence="1">The sequence shown here is derived from an EMBL/GenBank/DDBJ whole genome shotgun (WGS) entry which is preliminary data.</text>
</comment>
<reference evidence="2" key="1">
    <citation type="journal article" date="2019" name="Int. J. Syst. Evol. Microbiol.">
        <title>The Global Catalogue of Microorganisms (GCM) 10K type strain sequencing project: providing services to taxonomists for standard genome sequencing and annotation.</title>
        <authorList>
            <consortium name="The Broad Institute Genomics Platform"/>
            <consortium name="The Broad Institute Genome Sequencing Center for Infectious Disease"/>
            <person name="Wu L."/>
            <person name="Ma J."/>
        </authorList>
    </citation>
    <scope>NUCLEOTIDE SEQUENCE [LARGE SCALE GENOMIC DNA]</scope>
    <source>
        <strain evidence="2">JCM 17064</strain>
    </source>
</reference>
<sequence>MVGQKGWFTLYQDSTMLVKDAEKITTAFKNDIKRLSPNTKYEIKAVLNTTPFLIYYDNRDLTANLPLWEQVIPEQKSFFYEVAGNESEGKEIFGLFFNGFYLPHELAHAFQDATSKGEVALSYQNEYLANTIAILWWRKQLKEEDLQKCYAYAKKIAAKLPNPVPEGMTEEAYFTKNYEAASQNPYIYGYMQFRQFIKIYEDKSLPDFDTFVKTYLKQTQ</sequence>
<proteinExistence type="predicted"/>
<gene>
    <name evidence="1" type="ORF">GCM10022386_01440</name>
</gene>
<keyword evidence="2" id="KW-1185">Reference proteome</keyword>
<dbReference type="EMBL" id="BAABCR010000001">
    <property type="protein sequence ID" value="GAA4022188.1"/>
    <property type="molecule type" value="Genomic_DNA"/>
</dbReference>
<evidence type="ECO:0000313" key="1">
    <source>
        <dbReference type="EMBL" id="GAA4022188.1"/>
    </source>
</evidence>
<accession>A0ABP7T9A6</accession>
<dbReference type="Proteomes" id="UP001500968">
    <property type="component" value="Unassembled WGS sequence"/>
</dbReference>
<organism evidence="1 2">
    <name type="scientific">Flavobacterium cheonhonense</name>
    <dbReference type="NCBI Taxonomy" id="706185"/>
    <lineage>
        <taxon>Bacteria</taxon>
        <taxon>Pseudomonadati</taxon>
        <taxon>Bacteroidota</taxon>
        <taxon>Flavobacteriia</taxon>
        <taxon>Flavobacteriales</taxon>
        <taxon>Flavobacteriaceae</taxon>
        <taxon>Flavobacterium</taxon>
    </lineage>
</organism>
<protein>
    <submittedName>
        <fullName evidence="1">Uncharacterized protein</fullName>
    </submittedName>
</protein>